<proteinExistence type="predicted"/>
<dbReference type="Proteomes" id="UP000299102">
    <property type="component" value="Unassembled WGS sequence"/>
</dbReference>
<gene>
    <name evidence="2" type="ORF">EVAR_38082_1</name>
</gene>
<name>A0A4C1W7H6_EUMVA</name>
<dbReference type="EMBL" id="BGZK01000499">
    <property type="protein sequence ID" value="GBP47316.1"/>
    <property type="molecule type" value="Genomic_DNA"/>
</dbReference>
<evidence type="ECO:0000313" key="3">
    <source>
        <dbReference type="Proteomes" id="UP000299102"/>
    </source>
</evidence>
<comment type="caution">
    <text evidence="2">The sequence shown here is derived from an EMBL/GenBank/DDBJ whole genome shotgun (WGS) entry which is preliminary data.</text>
</comment>
<protein>
    <submittedName>
        <fullName evidence="2">Uncharacterized protein</fullName>
    </submittedName>
</protein>
<reference evidence="2 3" key="1">
    <citation type="journal article" date="2019" name="Commun. Biol.">
        <title>The bagworm genome reveals a unique fibroin gene that provides high tensile strength.</title>
        <authorList>
            <person name="Kono N."/>
            <person name="Nakamura H."/>
            <person name="Ohtoshi R."/>
            <person name="Tomita M."/>
            <person name="Numata K."/>
            <person name="Arakawa K."/>
        </authorList>
    </citation>
    <scope>NUCLEOTIDE SEQUENCE [LARGE SCALE GENOMIC DNA]</scope>
</reference>
<feature type="compositionally biased region" description="Basic and acidic residues" evidence="1">
    <location>
        <begin position="10"/>
        <end position="20"/>
    </location>
</feature>
<evidence type="ECO:0000313" key="2">
    <source>
        <dbReference type="EMBL" id="GBP47316.1"/>
    </source>
</evidence>
<feature type="region of interest" description="Disordered" evidence="1">
    <location>
        <begin position="1"/>
        <end position="20"/>
    </location>
</feature>
<keyword evidence="3" id="KW-1185">Reference proteome</keyword>
<evidence type="ECO:0000256" key="1">
    <source>
        <dbReference type="SAM" id="MobiDB-lite"/>
    </source>
</evidence>
<sequence>MYHGLKHKPGKNEERTENNERTVLAFSDHRKLPTEIFEQIRAKNQPCIARVHTPPLRISPEHEPSNAARTPALRKLDNTPVINDRQKQNVLQTTSMFVPHWGGVQTNGLHDLEHVHRIEEEVRRRALLDLKRRSVPCFPQ</sequence>
<organism evidence="2 3">
    <name type="scientific">Eumeta variegata</name>
    <name type="common">Bagworm moth</name>
    <name type="synonym">Eumeta japonica</name>
    <dbReference type="NCBI Taxonomy" id="151549"/>
    <lineage>
        <taxon>Eukaryota</taxon>
        <taxon>Metazoa</taxon>
        <taxon>Ecdysozoa</taxon>
        <taxon>Arthropoda</taxon>
        <taxon>Hexapoda</taxon>
        <taxon>Insecta</taxon>
        <taxon>Pterygota</taxon>
        <taxon>Neoptera</taxon>
        <taxon>Endopterygota</taxon>
        <taxon>Lepidoptera</taxon>
        <taxon>Glossata</taxon>
        <taxon>Ditrysia</taxon>
        <taxon>Tineoidea</taxon>
        <taxon>Psychidae</taxon>
        <taxon>Oiketicinae</taxon>
        <taxon>Eumeta</taxon>
    </lineage>
</organism>
<dbReference type="AlphaFoldDB" id="A0A4C1W7H6"/>
<accession>A0A4C1W7H6</accession>